<dbReference type="Pfam" id="PF03631">
    <property type="entry name" value="Virul_fac_BrkB"/>
    <property type="match status" value="1"/>
</dbReference>
<keyword evidence="3 6" id="KW-0812">Transmembrane</keyword>
<dbReference type="EMBL" id="JBHUOJ010000038">
    <property type="protein sequence ID" value="MFD2835169.1"/>
    <property type="molecule type" value="Genomic_DNA"/>
</dbReference>
<evidence type="ECO:0000256" key="1">
    <source>
        <dbReference type="ARBA" id="ARBA00004651"/>
    </source>
</evidence>
<feature type="transmembrane region" description="Helical" evidence="6">
    <location>
        <begin position="31"/>
        <end position="54"/>
    </location>
</feature>
<evidence type="ECO:0000313" key="7">
    <source>
        <dbReference type="EMBL" id="MFD2835169.1"/>
    </source>
</evidence>
<dbReference type="InterPro" id="IPR017039">
    <property type="entry name" value="Virul_fac_BrkB"/>
</dbReference>
<feature type="transmembrane region" description="Helical" evidence="6">
    <location>
        <begin position="216"/>
        <end position="237"/>
    </location>
</feature>
<comment type="caution">
    <text evidence="7">The sequence shown here is derived from an EMBL/GenBank/DDBJ whole genome shotgun (WGS) entry which is preliminary data.</text>
</comment>
<keyword evidence="8" id="KW-1185">Reference proteome</keyword>
<comment type="subcellular location">
    <subcellularLocation>
        <location evidence="1">Cell membrane</location>
        <topology evidence="1">Multi-pass membrane protein</topology>
    </subcellularLocation>
</comment>
<evidence type="ECO:0000256" key="3">
    <source>
        <dbReference type="ARBA" id="ARBA00022692"/>
    </source>
</evidence>
<keyword evidence="2" id="KW-1003">Cell membrane</keyword>
<name>A0ABW5XB33_9FLAO</name>
<dbReference type="PANTHER" id="PTHR30213:SF1">
    <property type="entry name" value="INNER MEMBRANE PROTEIN YHJD"/>
    <property type="match status" value="1"/>
</dbReference>
<sequence length="334" mass="37800">MLKSLKIFFKLLKKTYISWDKNEPYARAATIAYYALFSLPSLLIIVVSIAGYFFGRDAVTGRLTSEIGKFIGMESAEAIQSMIENAALSSDSTWAIIFGLAMLIFGATGVFFQLKIAMNNIWNIAAKQTNFWRMVLDRAISLGMVFVIGFLLLIALVISALVKIIAMNIDRFFPNMSEFPIIVLNYFLSFLFITILFSAIFKLLPDIKIKFRTTFVGAALTTILFLIGESILSFYFGQSKPASVYGGASSVVLILLWVYYTCLIVFFGAEFVVQYALFKKEKVEPNRFGEPAIYQEMAKLEQRRVQLKEEKHIVDRLRAHLDLDDDNDETQPSS</sequence>
<organism evidence="7 8">
    <name type="scientific">Christiangramia antarctica</name>
    <dbReference type="NCBI Taxonomy" id="2058158"/>
    <lineage>
        <taxon>Bacteria</taxon>
        <taxon>Pseudomonadati</taxon>
        <taxon>Bacteroidota</taxon>
        <taxon>Flavobacteriia</taxon>
        <taxon>Flavobacteriales</taxon>
        <taxon>Flavobacteriaceae</taxon>
        <taxon>Christiangramia</taxon>
    </lineage>
</organism>
<evidence type="ECO:0000313" key="8">
    <source>
        <dbReference type="Proteomes" id="UP001597438"/>
    </source>
</evidence>
<accession>A0ABW5XB33</accession>
<evidence type="ECO:0000256" key="2">
    <source>
        <dbReference type="ARBA" id="ARBA00022475"/>
    </source>
</evidence>
<feature type="transmembrane region" description="Helical" evidence="6">
    <location>
        <begin position="182"/>
        <end position="204"/>
    </location>
</feature>
<gene>
    <name evidence="7" type="ORF">ACFSYS_17900</name>
</gene>
<feature type="transmembrane region" description="Helical" evidence="6">
    <location>
        <begin position="94"/>
        <end position="118"/>
    </location>
</feature>
<protein>
    <submittedName>
        <fullName evidence="7">YihY/virulence factor BrkB family protein</fullName>
    </submittedName>
</protein>
<evidence type="ECO:0000256" key="6">
    <source>
        <dbReference type="SAM" id="Phobius"/>
    </source>
</evidence>
<feature type="transmembrane region" description="Helical" evidence="6">
    <location>
        <begin position="257"/>
        <end position="278"/>
    </location>
</feature>
<evidence type="ECO:0000256" key="4">
    <source>
        <dbReference type="ARBA" id="ARBA00022989"/>
    </source>
</evidence>
<proteinExistence type="predicted"/>
<dbReference type="NCBIfam" id="TIGR00765">
    <property type="entry name" value="yihY_not_rbn"/>
    <property type="match status" value="1"/>
</dbReference>
<dbReference type="PIRSF" id="PIRSF035875">
    <property type="entry name" value="RNase_BN"/>
    <property type="match status" value="1"/>
</dbReference>
<dbReference type="PANTHER" id="PTHR30213">
    <property type="entry name" value="INNER MEMBRANE PROTEIN YHJD"/>
    <property type="match status" value="1"/>
</dbReference>
<evidence type="ECO:0000256" key="5">
    <source>
        <dbReference type="ARBA" id="ARBA00023136"/>
    </source>
</evidence>
<reference evidence="8" key="1">
    <citation type="journal article" date="2019" name="Int. J. Syst. Evol. Microbiol.">
        <title>The Global Catalogue of Microorganisms (GCM) 10K type strain sequencing project: providing services to taxonomists for standard genome sequencing and annotation.</title>
        <authorList>
            <consortium name="The Broad Institute Genomics Platform"/>
            <consortium name="The Broad Institute Genome Sequencing Center for Infectious Disease"/>
            <person name="Wu L."/>
            <person name="Ma J."/>
        </authorList>
    </citation>
    <scope>NUCLEOTIDE SEQUENCE [LARGE SCALE GENOMIC DNA]</scope>
    <source>
        <strain evidence="8">KCTC 52925</strain>
    </source>
</reference>
<dbReference type="Proteomes" id="UP001597438">
    <property type="component" value="Unassembled WGS sequence"/>
</dbReference>
<dbReference type="RefSeq" id="WP_251742345.1">
    <property type="nucleotide sequence ID" value="NZ_JBHUOJ010000038.1"/>
</dbReference>
<keyword evidence="4 6" id="KW-1133">Transmembrane helix</keyword>
<feature type="transmembrane region" description="Helical" evidence="6">
    <location>
        <begin position="139"/>
        <end position="162"/>
    </location>
</feature>
<keyword evidence="5 6" id="KW-0472">Membrane</keyword>